<gene>
    <name evidence="2" type="ORF">ROA7745_01612</name>
</gene>
<organism evidence="2 3">
    <name type="scientific">Roseovarius aestuarii</name>
    <dbReference type="NCBI Taxonomy" id="475083"/>
    <lineage>
        <taxon>Bacteria</taxon>
        <taxon>Pseudomonadati</taxon>
        <taxon>Pseudomonadota</taxon>
        <taxon>Alphaproteobacteria</taxon>
        <taxon>Rhodobacterales</taxon>
        <taxon>Roseobacteraceae</taxon>
        <taxon>Roseovarius</taxon>
    </lineage>
</organism>
<evidence type="ECO:0000313" key="3">
    <source>
        <dbReference type="Proteomes" id="UP000193224"/>
    </source>
</evidence>
<keyword evidence="3" id="KW-1185">Reference proteome</keyword>
<dbReference type="EMBL" id="FWXB01000004">
    <property type="protein sequence ID" value="SMC11793.1"/>
    <property type="molecule type" value="Genomic_DNA"/>
</dbReference>
<evidence type="ECO:0000256" key="1">
    <source>
        <dbReference type="SAM" id="Phobius"/>
    </source>
</evidence>
<keyword evidence="1" id="KW-0812">Transmembrane</keyword>
<keyword evidence="1" id="KW-0472">Membrane</keyword>
<protein>
    <submittedName>
        <fullName evidence="2">Uncharacterized protein</fullName>
    </submittedName>
</protein>
<proteinExistence type="predicted"/>
<accession>A0A1X7BQF3</accession>
<keyword evidence="1" id="KW-1133">Transmembrane helix</keyword>
<dbReference type="Proteomes" id="UP000193224">
    <property type="component" value="Unassembled WGS sequence"/>
</dbReference>
<dbReference type="RefSeq" id="WP_176237651.1">
    <property type="nucleotide sequence ID" value="NZ_FWXB01000004.1"/>
</dbReference>
<feature type="transmembrane region" description="Helical" evidence="1">
    <location>
        <begin position="35"/>
        <end position="54"/>
    </location>
</feature>
<name>A0A1X7BQF3_9RHOB</name>
<dbReference type="AlphaFoldDB" id="A0A1X7BQF3"/>
<evidence type="ECO:0000313" key="2">
    <source>
        <dbReference type="EMBL" id="SMC11793.1"/>
    </source>
</evidence>
<sequence>MNFLVHAGMAECRVGDFLSPLSQDAIEERERQRHWLCVGSTFYLVASYIVLSLIN</sequence>
<reference evidence="2 3" key="1">
    <citation type="submission" date="2017-03" db="EMBL/GenBank/DDBJ databases">
        <authorList>
            <person name="Afonso C.L."/>
            <person name="Miller P.J."/>
            <person name="Scott M.A."/>
            <person name="Spackman E."/>
            <person name="Goraichik I."/>
            <person name="Dimitrov K.M."/>
            <person name="Suarez D.L."/>
            <person name="Swayne D.E."/>
        </authorList>
    </citation>
    <scope>NUCLEOTIDE SEQUENCE [LARGE SCALE GENOMIC DNA]</scope>
    <source>
        <strain evidence="2 3">CECT 7745</strain>
    </source>
</reference>